<evidence type="ECO:0000256" key="1">
    <source>
        <dbReference type="SAM" id="MobiDB-lite"/>
    </source>
</evidence>
<evidence type="ECO:0000313" key="2">
    <source>
        <dbReference type="EMBL" id="GEU32685.1"/>
    </source>
</evidence>
<feature type="compositionally biased region" description="Basic and acidic residues" evidence="1">
    <location>
        <begin position="151"/>
        <end position="168"/>
    </location>
</feature>
<reference evidence="2" key="1">
    <citation type="journal article" date="2019" name="Sci. Rep.">
        <title>Draft genome of Tanacetum cinerariifolium, the natural source of mosquito coil.</title>
        <authorList>
            <person name="Yamashiro T."/>
            <person name="Shiraishi A."/>
            <person name="Satake H."/>
            <person name="Nakayama K."/>
        </authorList>
    </citation>
    <scope>NUCLEOTIDE SEQUENCE</scope>
</reference>
<organism evidence="2">
    <name type="scientific">Tanacetum cinerariifolium</name>
    <name type="common">Dalmatian daisy</name>
    <name type="synonym">Chrysanthemum cinerariifolium</name>
    <dbReference type="NCBI Taxonomy" id="118510"/>
    <lineage>
        <taxon>Eukaryota</taxon>
        <taxon>Viridiplantae</taxon>
        <taxon>Streptophyta</taxon>
        <taxon>Embryophyta</taxon>
        <taxon>Tracheophyta</taxon>
        <taxon>Spermatophyta</taxon>
        <taxon>Magnoliopsida</taxon>
        <taxon>eudicotyledons</taxon>
        <taxon>Gunneridae</taxon>
        <taxon>Pentapetalae</taxon>
        <taxon>asterids</taxon>
        <taxon>campanulids</taxon>
        <taxon>Asterales</taxon>
        <taxon>Asteraceae</taxon>
        <taxon>Asteroideae</taxon>
        <taxon>Anthemideae</taxon>
        <taxon>Anthemidinae</taxon>
        <taxon>Tanacetum</taxon>
    </lineage>
</organism>
<dbReference type="AlphaFoldDB" id="A0A6L2J9J2"/>
<feature type="compositionally biased region" description="Low complexity" evidence="1">
    <location>
        <begin position="117"/>
        <end position="127"/>
    </location>
</feature>
<protein>
    <submittedName>
        <fullName evidence="2">Uncharacterized protein</fullName>
    </submittedName>
</protein>
<dbReference type="EMBL" id="BKCJ010000381">
    <property type="protein sequence ID" value="GEU32685.1"/>
    <property type="molecule type" value="Genomic_DNA"/>
</dbReference>
<name>A0A6L2J9J2_TANCI</name>
<comment type="caution">
    <text evidence="2">The sequence shown here is derived from an EMBL/GenBank/DDBJ whole genome shotgun (WGS) entry which is preliminary data.</text>
</comment>
<feature type="region of interest" description="Disordered" evidence="1">
    <location>
        <begin position="115"/>
        <end position="168"/>
    </location>
</feature>
<proteinExistence type="predicted"/>
<sequence>MNQKFFLLGLYSVNLDFQSDAEFLGNDPGRQFRGLDFRKKSWSLKKPLPGGAKGADQEASAAWMKSSTNIAWNLDSRISGLERAQTHIKPSISSFQKDTSSIKSIMTEMYNAFRGQSSSAPSSSVTSTFALTDNPTNVEGENATNTTTKESPSHTEGEADSNTHDKPE</sequence>
<gene>
    <name evidence="2" type="ORF">Tci_004663</name>
</gene>
<accession>A0A6L2J9J2</accession>
<feature type="compositionally biased region" description="Polar residues" evidence="1">
    <location>
        <begin position="128"/>
        <end position="150"/>
    </location>
</feature>